<keyword evidence="2" id="KW-1185">Reference proteome</keyword>
<organism evidence="1 2">
    <name type="scientific">Lipomyces orientalis</name>
    <dbReference type="NCBI Taxonomy" id="1233043"/>
    <lineage>
        <taxon>Eukaryota</taxon>
        <taxon>Fungi</taxon>
        <taxon>Dikarya</taxon>
        <taxon>Ascomycota</taxon>
        <taxon>Saccharomycotina</taxon>
        <taxon>Lipomycetes</taxon>
        <taxon>Lipomycetales</taxon>
        <taxon>Lipomycetaceae</taxon>
        <taxon>Lipomyces</taxon>
    </lineage>
</organism>
<dbReference type="Proteomes" id="UP001489719">
    <property type="component" value="Unassembled WGS sequence"/>
</dbReference>
<evidence type="ECO:0000313" key="2">
    <source>
        <dbReference type="Proteomes" id="UP001489719"/>
    </source>
</evidence>
<dbReference type="EMBL" id="MU970107">
    <property type="protein sequence ID" value="KAK9321088.1"/>
    <property type="molecule type" value="Genomic_DNA"/>
</dbReference>
<reference evidence="2" key="1">
    <citation type="journal article" date="2024" name="Front. Bioeng. Biotechnol.">
        <title>Genome-scale model development and genomic sequencing of the oleaginous clade Lipomyces.</title>
        <authorList>
            <person name="Czajka J.J."/>
            <person name="Han Y."/>
            <person name="Kim J."/>
            <person name="Mondo S.J."/>
            <person name="Hofstad B.A."/>
            <person name="Robles A."/>
            <person name="Haridas S."/>
            <person name="Riley R."/>
            <person name="LaButti K."/>
            <person name="Pangilinan J."/>
            <person name="Andreopoulos W."/>
            <person name="Lipzen A."/>
            <person name="Yan J."/>
            <person name="Wang M."/>
            <person name="Ng V."/>
            <person name="Grigoriev I.V."/>
            <person name="Spatafora J.W."/>
            <person name="Magnuson J.K."/>
            <person name="Baker S.E."/>
            <person name="Pomraning K.R."/>
        </authorList>
    </citation>
    <scope>NUCLEOTIDE SEQUENCE [LARGE SCALE GENOMIC DNA]</scope>
    <source>
        <strain evidence="2">CBS 10300</strain>
    </source>
</reference>
<accession>A0ACC3TIR7</accession>
<comment type="caution">
    <text evidence="1">The sequence shown here is derived from an EMBL/GenBank/DDBJ whole genome shotgun (WGS) entry which is preliminary data.</text>
</comment>
<name>A0ACC3TIR7_9ASCO</name>
<gene>
    <name evidence="1" type="ORF">V1517DRAFT_184656</name>
</gene>
<proteinExistence type="predicted"/>
<sequence length="132" mass="15367">MIFIARMAILYKVLIILAFTVHVSVAAEYGRDYILSDGTIISMPTSTFIRANARNETFMRLLFDNMTYIDNDAYTSTGQMVFSTFSDNRPHVIEPRVPLSNRNYTRDRRRRQGNDTENGDNYIYANRSTQQY</sequence>
<evidence type="ECO:0000313" key="1">
    <source>
        <dbReference type="EMBL" id="KAK9321088.1"/>
    </source>
</evidence>
<protein>
    <submittedName>
        <fullName evidence="1">Uncharacterized protein</fullName>
    </submittedName>
</protein>